<evidence type="ECO:0000256" key="1">
    <source>
        <dbReference type="ARBA" id="ARBA00022737"/>
    </source>
</evidence>
<dbReference type="PANTHER" id="PTHR43855">
    <property type="entry name" value="THIOSULFATE SULFURTRANSFERASE"/>
    <property type="match status" value="1"/>
</dbReference>
<reference evidence="4" key="1">
    <citation type="submission" date="2015-01" db="EMBL/GenBank/DDBJ databases">
        <authorList>
            <person name="Paterson Steve"/>
        </authorList>
    </citation>
    <scope>NUCLEOTIDE SEQUENCE [LARGE SCALE GENOMIC DNA]</scope>
    <source>
        <strain evidence="4">OBR1</strain>
    </source>
</reference>
<feature type="domain" description="Rhodanese" evidence="2">
    <location>
        <begin position="14"/>
        <end position="122"/>
    </location>
</feature>
<dbReference type="SUPFAM" id="SSF52821">
    <property type="entry name" value="Rhodanese/Cell cycle control phosphatase"/>
    <property type="match status" value="2"/>
</dbReference>
<dbReference type="InterPro" id="IPR036873">
    <property type="entry name" value="Rhodanese-like_dom_sf"/>
</dbReference>
<dbReference type="Gene3D" id="3.40.250.10">
    <property type="entry name" value="Rhodanese-like domain"/>
    <property type="match status" value="2"/>
</dbReference>
<gene>
    <name evidence="3" type="ORF">BN1221_04729</name>
</gene>
<accession>A0A0G4K219</accession>
<keyword evidence="3" id="KW-0808">Transferase</keyword>
<proteinExistence type="predicted"/>
<sequence>MLIEADDLLRRLRAGERFALLDTRDRHDWLAGSLPGADHFNVYDYFIDECNEAGIAAMADDVMVGWQWLDVADDITPVFFEQQTGMRSPRGVWFAWLIGRSDALVLNGGVDAWLAAGGSLSPGTGVDSAVEHQLIRGVAKNFVRGLTASRQQVLDADGQQRVILDARRPTEFDASFVHDCCHRAGRIPGAHLLFWEEIIEDGAFRSPADIAQRAAAAGLHPEQQLYIYCHRGARAATVLVALRLAGYRHLAVYVGSWHEWAEHAELPIVQERSTGLT</sequence>
<dbReference type="OrthoDB" id="9781034at2"/>
<dbReference type="PROSITE" id="PS50206">
    <property type="entry name" value="RHODANESE_3"/>
    <property type="match status" value="2"/>
</dbReference>
<dbReference type="Pfam" id="PF00581">
    <property type="entry name" value="Rhodanese"/>
    <property type="match status" value="2"/>
</dbReference>
<evidence type="ECO:0000313" key="3">
    <source>
        <dbReference type="EMBL" id="CPR21162.1"/>
    </source>
</evidence>
<dbReference type="Proteomes" id="UP000044377">
    <property type="component" value="Unassembled WGS sequence"/>
</dbReference>
<name>A0A0G4K219_9GAMM</name>
<keyword evidence="1" id="KW-0677">Repeat</keyword>
<keyword evidence="4" id="KW-1185">Reference proteome</keyword>
<dbReference type="GO" id="GO:0016740">
    <property type="term" value="F:transferase activity"/>
    <property type="evidence" value="ECO:0007669"/>
    <property type="project" value="UniProtKB-KW"/>
</dbReference>
<dbReference type="PANTHER" id="PTHR43855:SF1">
    <property type="entry name" value="THIOSULFATE SULFURTRANSFERASE"/>
    <property type="match status" value="1"/>
</dbReference>
<evidence type="ECO:0000259" key="2">
    <source>
        <dbReference type="PROSITE" id="PS50206"/>
    </source>
</evidence>
<dbReference type="SMART" id="SM00450">
    <property type="entry name" value="RHOD"/>
    <property type="match status" value="2"/>
</dbReference>
<protein>
    <submittedName>
        <fullName evidence="3">Rhodanese-related sulfurtransferase</fullName>
    </submittedName>
</protein>
<dbReference type="AlphaFoldDB" id="A0A0G4K219"/>
<organism evidence="3 4">
    <name type="scientific">Brenneria goodwinii</name>
    <dbReference type="NCBI Taxonomy" id="1109412"/>
    <lineage>
        <taxon>Bacteria</taxon>
        <taxon>Pseudomonadati</taxon>
        <taxon>Pseudomonadota</taxon>
        <taxon>Gammaproteobacteria</taxon>
        <taxon>Enterobacterales</taxon>
        <taxon>Pectobacteriaceae</taxon>
        <taxon>Brenneria</taxon>
    </lineage>
</organism>
<dbReference type="EMBL" id="CGIG01000001">
    <property type="protein sequence ID" value="CPR21162.1"/>
    <property type="molecule type" value="Genomic_DNA"/>
</dbReference>
<feature type="domain" description="Rhodanese" evidence="2">
    <location>
        <begin position="183"/>
        <end position="269"/>
    </location>
</feature>
<dbReference type="InterPro" id="IPR001763">
    <property type="entry name" value="Rhodanese-like_dom"/>
</dbReference>
<dbReference type="InterPro" id="IPR051126">
    <property type="entry name" value="Thiosulfate_sulfurtransferase"/>
</dbReference>
<evidence type="ECO:0000313" key="4">
    <source>
        <dbReference type="Proteomes" id="UP000044377"/>
    </source>
</evidence>
<dbReference type="STRING" id="1109412.BN1221_04729"/>